<keyword evidence="2" id="KW-1185">Reference proteome</keyword>
<dbReference type="GO" id="GO:0050076">
    <property type="term" value="F:maleate isomerase activity"/>
    <property type="evidence" value="ECO:0007669"/>
    <property type="project" value="UniProtKB-EC"/>
</dbReference>
<dbReference type="Gene3D" id="3.40.50.12500">
    <property type="match status" value="1"/>
</dbReference>
<sequence>MKRHVQGPEPQTGVGIVAPYDFARDRELWRWVPSTVSLFIARTGGSPEGDNLDSVSALNRPSSVRRPTREVCAVGAEVVVYACTACSFVGGALGEAALRQAMRDAGARRALTTSGAAVSALRTVKAQRVAVVHPYERPVGNRLRDYLVASGFDVVGCTPLGIPVREVLDTGYAEVADLIRTGDTEDADAIFVSCTALPTYDLIAPLEEELGKPVVTANQATVWAALRELDLQASGADQTLLRL</sequence>
<dbReference type="InterPro" id="IPR053714">
    <property type="entry name" value="Iso_Racemase_Enz_sf"/>
</dbReference>
<dbReference type="Proteomes" id="UP000549616">
    <property type="component" value="Unassembled WGS sequence"/>
</dbReference>
<dbReference type="EC" id="5.2.1.1" evidence="1"/>
<comment type="caution">
    <text evidence="1">The sequence shown here is derived from an EMBL/GenBank/DDBJ whole genome shotgun (WGS) entry which is preliminary data.</text>
</comment>
<evidence type="ECO:0000313" key="1">
    <source>
        <dbReference type="EMBL" id="NYI93341.1"/>
    </source>
</evidence>
<proteinExistence type="predicted"/>
<evidence type="ECO:0000313" key="2">
    <source>
        <dbReference type="Proteomes" id="UP000549616"/>
    </source>
</evidence>
<name>A0A853BFC7_9PSEU</name>
<protein>
    <submittedName>
        <fullName evidence="1">Maleate isomerase</fullName>
        <ecNumber evidence="1">5.2.1.1</ecNumber>
    </submittedName>
</protein>
<accession>A0A853BFC7</accession>
<dbReference type="EMBL" id="JACCFK010000002">
    <property type="protein sequence ID" value="NYI93341.1"/>
    <property type="molecule type" value="Genomic_DNA"/>
</dbReference>
<dbReference type="Pfam" id="PF17645">
    <property type="entry name" value="Amdase"/>
    <property type="match status" value="1"/>
</dbReference>
<dbReference type="PANTHER" id="PTHR40267">
    <property type="entry name" value="BLR3294 PROTEIN"/>
    <property type="match status" value="1"/>
</dbReference>
<dbReference type="PANTHER" id="PTHR40267:SF1">
    <property type="entry name" value="BLR3294 PROTEIN"/>
    <property type="match status" value="1"/>
</dbReference>
<dbReference type="PIRSF" id="PIRSF015736">
    <property type="entry name" value="MI"/>
    <property type="match status" value="1"/>
</dbReference>
<dbReference type="InterPro" id="IPR026286">
    <property type="entry name" value="MaiA/AMDase"/>
</dbReference>
<dbReference type="AlphaFoldDB" id="A0A853BFC7"/>
<reference evidence="1 2" key="1">
    <citation type="submission" date="2020-07" db="EMBL/GenBank/DDBJ databases">
        <title>Sequencing the genomes of 1000 actinobacteria strains.</title>
        <authorList>
            <person name="Klenk H.-P."/>
        </authorList>
    </citation>
    <scope>NUCLEOTIDE SEQUENCE [LARGE SCALE GENOMIC DNA]</scope>
    <source>
        <strain evidence="1 2">DSM 104006</strain>
    </source>
</reference>
<keyword evidence="1" id="KW-0413">Isomerase</keyword>
<organism evidence="1 2">
    <name type="scientific">Amycolatopsis endophytica</name>
    <dbReference type="NCBI Taxonomy" id="860233"/>
    <lineage>
        <taxon>Bacteria</taxon>
        <taxon>Bacillati</taxon>
        <taxon>Actinomycetota</taxon>
        <taxon>Actinomycetes</taxon>
        <taxon>Pseudonocardiales</taxon>
        <taxon>Pseudonocardiaceae</taxon>
        <taxon>Amycolatopsis</taxon>
    </lineage>
</organism>
<dbReference type="RefSeq" id="WP_179777529.1">
    <property type="nucleotide sequence ID" value="NZ_JACCFK010000002.1"/>
</dbReference>
<gene>
    <name evidence="1" type="ORF">HNR02_006716</name>
</gene>